<gene>
    <name evidence="1" type="ORF">BaOVIS_000690</name>
</gene>
<evidence type="ECO:0000313" key="2">
    <source>
        <dbReference type="Proteomes" id="UP001057455"/>
    </source>
</evidence>
<accession>A0A9W5WTA8</accession>
<proteinExistence type="predicted"/>
<dbReference type="OrthoDB" id="361602at2759"/>
<name>A0A9W5WTA8_BABOV</name>
<sequence>MVSHVCKIHGISTDGSENDLSVTGEGLLWPNPILQRFRAYICHLPNPRLHELWNSSSSHGISWDALDKLYINFREARDASTEEWDKHAPEIADFASKVAREKIMLWLKDTQSCPPRLLRKWTHLLYTRWRERYLHIYGTRMLSRYLKGEVTDRVLMREINECMPSGVTCTELPFSTEASEHNPHFVRRVVKEAEN</sequence>
<keyword evidence="2" id="KW-1185">Reference proteome</keyword>
<dbReference type="AlphaFoldDB" id="A0A9W5WTA8"/>
<dbReference type="EMBL" id="BLIY01000001">
    <property type="protein sequence ID" value="GFE52665.1"/>
    <property type="molecule type" value="Genomic_DNA"/>
</dbReference>
<protein>
    <submittedName>
        <fullName evidence="1">XPG N-terminal domain and XPG I-region domain containing protein</fullName>
    </submittedName>
</protein>
<reference evidence="1" key="1">
    <citation type="submission" date="2019-12" db="EMBL/GenBank/DDBJ databases">
        <title>Genome sequence of Babesia ovis.</title>
        <authorList>
            <person name="Yamagishi J."/>
            <person name="Sevinc F."/>
            <person name="Xuan X."/>
        </authorList>
    </citation>
    <scope>NUCLEOTIDE SEQUENCE</scope>
    <source>
        <strain evidence="1">Selcuk</strain>
    </source>
</reference>
<organism evidence="1 2">
    <name type="scientific">Babesia ovis</name>
    <dbReference type="NCBI Taxonomy" id="5869"/>
    <lineage>
        <taxon>Eukaryota</taxon>
        <taxon>Sar</taxon>
        <taxon>Alveolata</taxon>
        <taxon>Apicomplexa</taxon>
        <taxon>Aconoidasida</taxon>
        <taxon>Piroplasmida</taxon>
        <taxon>Babesiidae</taxon>
        <taxon>Babesia</taxon>
    </lineage>
</organism>
<dbReference type="Proteomes" id="UP001057455">
    <property type="component" value="Unassembled WGS sequence"/>
</dbReference>
<comment type="caution">
    <text evidence="1">The sequence shown here is derived from an EMBL/GenBank/DDBJ whole genome shotgun (WGS) entry which is preliminary data.</text>
</comment>
<evidence type="ECO:0000313" key="1">
    <source>
        <dbReference type="EMBL" id="GFE52665.1"/>
    </source>
</evidence>